<dbReference type="RefSeq" id="WP_137621029.1">
    <property type="nucleotide sequence ID" value="NZ_NXLZ01000011.1"/>
</dbReference>
<evidence type="ECO:0000313" key="2">
    <source>
        <dbReference type="EMBL" id="TKX30027.1"/>
    </source>
</evidence>
<sequence>MRKIFLILAVLTSSLFASDELNIDTLFKKQIGLRSITSFSLLSTGNANSYSLYPNITIGGDPTVWNDTKQVFLTQTFIYTLTPKFDILISGGGSYARQEYTNFFTNEYSAKNRIGFDNLWLGFIYTGDSIAELVPQITFQTAIIQREKAINQTKNFYLKSQSLQASLRGYSDPVVYSIYTGFGYNQNRKFKQFDIEYGHSIYIGGDLSIILSPKITLDLGAEQRFQTEQKINGYQNSEIRSIPTLSLGSTYSINSDTAVSVSASFGGSSASPDSVFGLSLWKKF</sequence>
<organism evidence="2 3">
    <name type="scientific">Campylobacter estrildidarum</name>
    <dbReference type="NCBI Taxonomy" id="2510189"/>
    <lineage>
        <taxon>Bacteria</taxon>
        <taxon>Pseudomonadati</taxon>
        <taxon>Campylobacterota</taxon>
        <taxon>Epsilonproteobacteria</taxon>
        <taxon>Campylobacterales</taxon>
        <taxon>Campylobacteraceae</taxon>
        <taxon>Campylobacter</taxon>
    </lineage>
</organism>
<dbReference type="EMBL" id="NXLZ01000011">
    <property type="protein sequence ID" value="TKX30027.1"/>
    <property type="molecule type" value="Genomic_DNA"/>
</dbReference>
<gene>
    <name evidence="2" type="ORF">CQA69_06840</name>
</gene>
<keyword evidence="3" id="KW-1185">Reference proteome</keyword>
<evidence type="ECO:0000256" key="1">
    <source>
        <dbReference type="SAM" id="SignalP"/>
    </source>
</evidence>
<keyword evidence="1" id="KW-0732">Signal</keyword>
<dbReference type="Proteomes" id="UP000308838">
    <property type="component" value="Unassembled WGS sequence"/>
</dbReference>
<dbReference type="OrthoDB" id="5361212at2"/>
<protein>
    <recommendedName>
        <fullName evidence="4">HmcD domain-containing protein</fullName>
    </recommendedName>
</protein>
<dbReference type="AlphaFoldDB" id="A0A4U7BPK4"/>
<evidence type="ECO:0008006" key="4">
    <source>
        <dbReference type="Google" id="ProtNLM"/>
    </source>
</evidence>
<accession>A0A4U7BPK4</accession>
<reference evidence="2 3" key="1">
    <citation type="submission" date="2018-05" db="EMBL/GenBank/DDBJ databases">
        <title>Novel Campyloabacter and Helicobacter Species and Strains.</title>
        <authorList>
            <person name="Mannion A.J."/>
            <person name="Shen Z."/>
            <person name="Fox J.G."/>
        </authorList>
    </citation>
    <scope>NUCLEOTIDE SEQUENCE [LARGE SCALE GENOMIC DNA]</scope>
    <source>
        <strain evidence="3">MIT17-664</strain>
    </source>
</reference>
<name>A0A4U7BPK4_9BACT</name>
<feature type="chain" id="PRO_5020635440" description="HmcD domain-containing protein" evidence="1">
    <location>
        <begin position="18"/>
        <end position="284"/>
    </location>
</feature>
<comment type="caution">
    <text evidence="2">The sequence shown here is derived from an EMBL/GenBank/DDBJ whole genome shotgun (WGS) entry which is preliminary data.</text>
</comment>
<feature type="signal peptide" evidence="1">
    <location>
        <begin position="1"/>
        <end position="17"/>
    </location>
</feature>
<evidence type="ECO:0000313" key="3">
    <source>
        <dbReference type="Proteomes" id="UP000308838"/>
    </source>
</evidence>
<proteinExistence type="predicted"/>